<keyword evidence="2" id="KW-1185">Reference proteome</keyword>
<dbReference type="Proteomes" id="UP001168098">
    <property type="component" value="Unassembled WGS sequence"/>
</dbReference>
<reference evidence="1 2" key="1">
    <citation type="journal article" date="2023" name="BMC Biotechnol.">
        <title>Vitis rotundifolia cv Carlos genome sequencing.</title>
        <authorList>
            <person name="Huff M."/>
            <person name="Hulse-Kemp A."/>
            <person name="Scheffler B."/>
            <person name="Youngblood R."/>
            <person name="Simpson S."/>
            <person name="Babiker E."/>
            <person name="Staton M."/>
        </authorList>
    </citation>
    <scope>NUCLEOTIDE SEQUENCE [LARGE SCALE GENOMIC DNA]</scope>
    <source>
        <tissue evidence="1">Leaf</tissue>
    </source>
</reference>
<protein>
    <submittedName>
        <fullName evidence="1">Uncharacterized protein</fullName>
    </submittedName>
</protein>
<dbReference type="EMBL" id="JARBHA010000007">
    <property type="protein sequence ID" value="KAJ9695970.1"/>
    <property type="molecule type" value="Genomic_DNA"/>
</dbReference>
<sequence length="79" mass="8199">MTNSFYNMKFIWVSVSISLCLILTVTILVAAGRAHSISKDSVLMARGPVPPSSASSCTYIGGDDGAGHSPCLTTPTTPP</sequence>
<dbReference type="AlphaFoldDB" id="A0AA38ZVB3"/>
<organism evidence="1 2">
    <name type="scientific">Vitis rotundifolia</name>
    <name type="common">Muscadine grape</name>
    <dbReference type="NCBI Taxonomy" id="103349"/>
    <lineage>
        <taxon>Eukaryota</taxon>
        <taxon>Viridiplantae</taxon>
        <taxon>Streptophyta</taxon>
        <taxon>Embryophyta</taxon>
        <taxon>Tracheophyta</taxon>
        <taxon>Spermatophyta</taxon>
        <taxon>Magnoliopsida</taxon>
        <taxon>eudicotyledons</taxon>
        <taxon>Gunneridae</taxon>
        <taxon>Pentapetalae</taxon>
        <taxon>rosids</taxon>
        <taxon>Vitales</taxon>
        <taxon>Vitaceae</taxon>
        <taxon>Viteae</taxon>
        <taxon>Vitis</taxon>
    </lineage>
</organism>
<comment type="caution">
    <text evidence="1">The sequence shown here is derived from an EMBL/GenBank/DDBJ whole genome shotgun (WGS) entry which is preliminary data.</text>
</comment>
<accession>A0AA38ZVB3</accession>
<evidence type="ECO:0000313" key="1">
    <source>
        <dbReference type="EMBL" id="KAJ9695970.1"/>
    </source>
</evidence>
<evidence type="ECO:0000313" key="2">
    <source>
        <dbReference type="Proteomes" id="UP001168098"/>
    </source>
</evidence>
<name>A0AA38ZVB3_VITRO</name>
<gene>
    <name evidence="1" type="ORF">PVL29_008299</name>
</gene>
<proteinExistence type="predicted"/>